<evidence type="ECO:0000313" key="4">
    <source>
        <dbReference type="Proteomes" id="UP000279541"/>
    </source>
</evidence>
<keyword evidence="4" id="KW-1185">Reference proteome</keyword>
<dbReference type="OrthoDB" id="885718at2"/>
<dbReference type="Proteomes" id="UP000279541">
    <property type="component" value="Chromosome"/>
</dbReference>
<evidence type="ECO:0000313" key="3">
    <source>
        <dbReference type="Proteomes" id="UP000186106"/>
    </source>
</evidence>
<accession>A0A1N7IGS3</accession>
<organism evidence="2 3">
    <name type="scientific">Chryseobacterium joostei</name>
    <dbReference type="NCBI Taxonomy" id="112234"/>
    <lineage>
        <taxon>Bacteria</taxon>
        <taxon>Pseudomonadati</taxon>
        <taxon>Bacteroidota</taxon>
        <taxon>Flavobacteriia</taxon>
        <taxon>Flavobacteriales</taxon>
        <taxon>Weeksellaceae</taxon>
        <taxon>Chryseobacterium group</taxon>
        <taxon>Chryseobacterium</taxon>
    </lineage>
</organism>
<sequence>MDKIKNIDWFKNEIANNLKGYELIYKSFEDGDFGSLNQVEFNSEKISGNIDFWGLGWLGIFVWDSIEEQELLNILLEPHQNEEKEKALKKMQELL</sequence>
<protein>
    <submittedName>
        <fullName evidence="2">Uncharacterized protein</fullName>
    </submittedName>
</protein>
<evidence type="ECO:0000313" key="1">
    <source>
        <dbReference type="EMBL" id="AZB00161.1"/>
    </source>
</evidence>
<evidence type="ECO:0000313" key="2">
    <source>
        <dbReference type="EMBL" id="SIS36299.1"/>
    </source>
</evidence>
<dbReference type="RefSeq" id="WP_076354673.1">
    <property type="nucleotide sequence ID" value="NZ_CP033926.1"/>
</dbReference>
<gene>
    <name evidence="1" type="ORF">EG359_11230</name>
    <name evidence="2" type="ORF">SAMN05421768_105167</name>
</gene>
<dbReference type="EMBL" id="FTNZ01000005">
    <property type="protein sequence ID" value="SIS36299.1"/>
    <property type="molecule type" value="Genomic_DNA"/>
</dbReference>
<dbReference type="KEGG" id="cjt:EG359_11230"/>
<dbReference type="STRING" id="112234.SAMN05421768_105167"/>
<reference evidence="2 3" key="1">
    <citation type="submission" date="2017-01" db="EMBL/GenBank/DDBJ databases">
        <authorList>
            <person name="Mah S.A."/>
            <person name="Swanson W.J."/>
            <person name="Moy G.W."/>
            <person name="Vacquier V.D."/>
        </authorList>
    </citation>
    <scope>NUCLEOTIDE SEQUENCE [LARGE SCALE GENOMIC DNA]</scope>
    <source>
        <strain evidence="2 3">DSM 16927</strain>
    </source>
</reference>
<proteinExistence type="predicted"/>
<dbReference type="Proteomes" id="UP000186106">
    <property type="component" value="Unassembled WGS sequence"/>
</dbReference>
<dbReference type="AlphaFoldDB" id="A0A1N7IGS3"/>
<reference evidence="1 4" key="2">
    <citation type="submission" date="2018-11" db="EMBL/GenBank/DDBJ databases">
        <title>Proposal to divide the Flavobacteriaceae and reorganize its genera based on Amino Acid Identity values calculated from whole genome sequences.</title>
        <authorList>
            <person name="Nicholson A.C."/>
            <person name="Gulvik C.A."/>
            <person name="Whitney A.M."/>
            <person name="Humrighouse B.W."/>
            <person name="Bell M."/>
            <person name="Holmes B."/>
            <person name="Steigerwalt A.G."/>
            <person name="Villarma A."/>
            <person name="Sheth M."/>
            <person name="Batra D."/>
            <person name="Pryor J."/>
            <person name="Bernardet J.-F."/>
            <person name="Hugo C."/>
            <person name="Kampfer P."/>
            <person name="Newman J."/>
            <person name="McQuiston J.R."/>
        </authorList>
    </citation>
    <scope>NUCLEOTIDE SEQUENCE [LARGE SCALE GENOMIC DNA]</scope>
    <source>
        <strain evidence="1 4">DSM 16927</strain>
    </source>
</reference>
<name>A0A1N7IGS3_9FLAO</name>
<dbReference type="EMBL" id="CP033926">
    <property type="protein sequence ID" value="AZB00161.1"/>
    <property type="molecule type" value="Genomic_DNA"/>
</dbReference>